<dbReference type="InterPro" id="IPR050111">
    <property type="entry name" value="C-type_lectin/snaclec_domain"/>
</dbReference>
<organism evidence="4 5">
    <name type="scientific">Albula glossodonta</name>
    <name type="common">roundjaw bonefish</name>
    <dbReference type="NCBI Taxonomy" id="121402"/>
    <lineage>
        <taxon>Eukaryota</taxon>
        <taxon>Metazoa</taxon>
        <taxon>Chordata</taxon>
        <taxon>Craniata</taxon>
        <taxon>Vertebrata</taxon>
        <taxon>Euteleostomi</taxon>
        <taxon>Actinopterygii</taxon>
        <taxon>Neopterygii</taxon>
        <taxon>Teleostei</taxon>
        <taxon>Albuliformes</taxon>
        <taxon>Albulidae</taxon>
        <taxon>Albula</taxon>
    </lineage>
</organism>
<evidence type="ECO:0000313" key="4">
    <source>
        <dbReference type="EMBL" id="KAG9356088.1"/>
    </source>
</evidence>
<dbReference type="Proteomes" id="UP000824540">
    <property type="component" value="Unassembled WGS sequence"/>
</dbReference>
<gene>
    <name evidence="4" type="ORF">JZ751_000932</name>
</gene>
<dbReference type="EMBL" id="JAFBMS010000001">
    <property type="protein sequence ID" value="KAG9356088.1"/>
    <property type="molecule type" value="Genomic_DNA"/>
</dbReference>
<evidence type="ECO:0000256" key="1">
    <source>
        <dbReference type="ARBA" id="ARBA00023157"/>
    </source>
</evidence>
<dbReference type="SMART" id="SM00034">
    <property type="entry name" value="CLECT"/>
    <property type="match status" value="1"/>
</dbReference>
<dbReference type="PROSITE" id="PS00615">
    <property type="entry name" value="C_TYPE_LECTIN_1"/>
    <property type="match status" value="1"/>
</dbReference>
<keyword evidence="1" id="KW-1015">Disulfide bond</keyword>
<evidence type="ECO:0000256" key="2">
    <source>
        <dbReference type="SAM" id="SignalP"/>
    </source>
</evidence>
<dbReference type="PRINTS" id="PR01504">
    <property type="entry name" value="PNCREATITSAP"/>
</dbReference>
<sequence>MASFTMTSFLCVTVLSGITLVSGYSRARFCQGTCPSGWISNNGRCFKYVSYKTNWASAEKRCENMGGNLPSVHSAAEDQFLKNLFKSFSSKDTSFWLGLSDCQKEGWWFWSDGSKLDYTNWRYRQPDNHQGKEHCVHMHTSAGKSWNDIPCSSSFPFICERADPGLA</sequence>
<protein>
    <recommendedName>
        <fullName evidence="3">C-type lectin domain-containing protein</fullName>
    </recommendedName>
</protein>
<dbReference type="SUPFAM" id="SSF56436">
    <property type="entry name" value="C-type lectin-like"/>
    <property type="match status" value="1"/>
</dbReference>
<dbReference type="Pfam" id="PF00059">
    <property type="entry name" value="Lectin_C"/>
    <property type="match status" value="1"/>
</dbReference>
<accession>A0A8T2PXT6</accession>
<dbReference type="PROSITE" id="PS50041">
    <property type="entry name" value="C_TYPE_LECTIN_2"/>
    <property type="match status" value="1"/>
</dbReference>
<dbReference type="AlphaFoldDB" id="A0A8T2PXT6"/>
<proteinExistence type="predicted"/>
<dbReference type="InterPro" id="IPR001304">
    <property type="entry name" value="C-type_lectin-like"/>
</dbReference>
<reference evidence="4" key="1">
    <citation type="thesis" date="2021" institute="BYU ScholarsArchive" country="Provo, UT, USA">
        <title>Applications of and Algorithms for Genome Assembly and Genomic Analyses with an Emphasis on Marine Teleosts.</title>
        <authorList>
            <person name="Pickett B.D."/>
        </authorList>
    </citation>
    <scope>NUCLEOTIDE SEQUENCE</scope>
    <source>
        <strain evidence="4">HI-2016</strain>
    </source>
</reference>
<feature type="domain" description="C-type lectin" evidence="3">
    <location>
        <begin position="41"/>
        <end position="160"/>
    </location>
</feature>
<keyword evidence="2" id="KW-0732">Signal</keyword>
<dbReference type="PANTHER" id="PTHR22803">
    <property type="entry name" value="MANNOSE, PHOSPHOLIPASE, LECTIN RECEPTOR RELATED"/>
    <property type="match status" value="1"/>
</dbReference>
<dbReference type="Gene3D" id="3.10.100.10">
    <property type="entry name" value="Mannose-Binding Protein A, subunit A"/>
    <property type="match status" value="1"/>
</dbReference>
<dbReference type="InterPro" id="IPR016186">
    <property type="entry name" value="C-type_lectin-like/link_sf"/>
</dbReference>
<feature type="signal peptide" evidence="2">
    <location>
        <begin position="1"/>
        <end position="23"/>
    </location>
</feature>
<evidence type="ECO:0000259" key="3">
    <source>
        <dbReference type="PROSITE" id="PS50041"/>
    </source>
</evidence>
<feature type="chain" id="PRO_5035869488" description="C-type lectin domain-containing protein" evidence="2">
    <location>
        <begin position="24"/>
        <end position="167"/>
    </location>
</feature>
<dbReference type="InterPro" id="IPR018378">
    <property type="entry name" value="C-type_lectin_CS"/>
</dbReference>
<dbReference type="InterPro" id="IPR016187">
    <property type="entry name" value="CTDL_fold"/>
</dbReference>
<dbReference type="OrthoDB" id="418245at2759"/>
<comment type="caution">
    <text evidence="4">The sequence shown here is derived from an EMBL/GenBank/DDBJ whole genome shotgun (WGS) entry which is preliminary data.</text>
</comment>
<evidence type="ECO:0000313" key="5">
    <source>
        <dbReference type="Proteomes" id="UP000824540"/>
    </source>
</evidence>
<name>A0A8T2PXT6_9TELE</name>
<keyword evidence="5" id="KW-1185">Reference proteome</keyword>